<sequence length="431" mass="45872">MKLTSRRTRGLVAAAFAVGSIVVPAVAALPANAATELTFWSWRPEDKAFYEKQIAIFEATNPSIKIKFTPYVATEYNAILATALTAGKGPDLLQLRPYGGMSALSDAGNFLPLTTKDVPALAKLAPGILAAAQGYTDKRQFGVPYAASVMGVWYNPELFAKAGIRQTPTTWDSFITTLNRLKAAGIQPLANSSGNPGNGPGLEQMHATIAPTFYGGNTFYNDLVAGKTTFTNKAYVDGLDAVKQLSKYFPAGHEGIDYNTARSLFATGKAAIYIGGNYELTYFKQVNPSANVAWFPAPAKAKGATKYVTAWGDGAYAINAKTEGKAAAIRFLNFLASKQFGQAMADEIFTIPVAPYVKITDPVVNKINSARAQFSTPFLNVVGFRFGSPTSSVIIQPGLQKLVVGGTTAAALAKDIQTAVASWYKPLAGKE</sequence>
<dbReference type="InterPro" id="IPR006059">
    <property type="entry name" value="SBP"/>
</dbReference>
<dbReference type="Pfam" id="PF01547">
    <property type="entry name" value="SBP_bac_1"/>
    <property type="match status" value="1"/>
</dbReference>
<evidence type="ECO:0000313" key="1">
    <source>
        <dbReference type="EMBL" id="KGA19657.1"/>
    </source>
</evidence>
<gene>
    <name evidence="1" type="ORF">GM50_4950</name>
</gene>
<dbReference type="EMBL" id="JNSK01000010">
    <property type="protein sequence ID" value="KGA19657.1"/>
    <property type="molecule type" value="Genomic_DNA"/>
</dbReference>
<reference evidence="1" key="1">
    <citation type="submission" date="2014-05" db="EMBL/GenBank/DDBJ databases">
        <title>Key roles for freshwater Actinobacteria revealed by deep metagenomic sequencing.</title>
        <authorList>
            <person name="Ghai R."/>
            <person name="Mizuno C.M."/>
            <person name="Picazo A."/>
            <person name="Camacho A."/>
            <person name="Rodriguez-Valera F."/>
        </authorList>
    </citation>
    <scope>NUCLEOTIDE SEQUENCE</scope>
</reference>
<comment type="caution">
    <text evidence="1">The sequence shown here is derived from an EMBL/GenBank/DDBJ whole genome shotgun (WGS) entry which is preliminary data.</text>
</comment>
<evidence type="ECO:0008006" key="2">
    <source>
        <dbReference type="Google" id="ProtNLM"/>
    </source>
</evidence>
<dbReference type="PANTHER" id="PTHR43649">
    <property type="entry name" value="ARABINOSE-BINDING PROTEIN-RELATED"/>
    <property type="match status" value="1"/>
</dbReference>
<dbReference type="Gene3D" id="3.40.190.10">
    <property type="entry name" value="Periplasmic binding protein-like II"/>
    <property type="match status" value="2"/>
</dbReference>
<protein>
    <recommendedName>
        <fullName evidence="2">ABC transporter substrate-binding protein</fullName>
    </recommendedName>
</protein>
<dbReference type="InterPro" id="IPR050490">
    <property type="entry name" value="Bact_solute-bd_prot1"/>
</dbReference>
<accession>A0A094Q8C5</accession>
<organism evidence="1">
    <name type="scientific">freshwater metagenome</name>
    <dbReference type="NCBI Taxonomy" id="449393"/>
    <lineage>
        <taxon>unclassified sequences</taxon>
        <taxon>metagenomes</taxon>
        <taxon>ecological metagenomes</taxon>
    </lineage>
</organism>
<dbReference type="AlphaFoldDB" id="A0A094Q8C5"/>
<name>A0A094Q8C5_9ZZZZ</name>
<dbReference type="PANTHER" id="PTHR43649:SF12">
    <property type="entry name" value="DIACETYLCHITOBIOSE BINDING PROTEIN DASA"/>
    <property type="match status" value="1"/>
</dbReference>
<proteinExistence type="predicted"/>
<dbReference type="SUPFAM" id="SSF53850">
    <property type="entry name" value="Periplasmic binding protein-like II"/>
    <property type="match status" value="1"/>
</dbReference>